<evidence type="ECO:0000259" key="12">
    <source>
        <dbReference type="PROSITE" id="PS51198"/>
    </source>
</evidence>
<dbReference type="GO" id="GO:0000725">
    <property type="term" value="P:recombinational repair"/>
    <property type="evidence" value="ECO:0007669"/>
    <property type="project" value="TreeGrafter"/>
</dbReference>
<dbReference type="PANTHER" id="PTHR11070">
    <property type="entry name" value="UVRD / RECB / PCRA DNA HELICASE FAMILY MEMBER"/>
    <property type="match status" value="1"/>
</dbReference>
<dbReference type="Gene3D" id="1.10.486.10">
    <property type="entry name" value="PCRA, domain 4"/>
    <property type="match status" value="1"/>
</dbReference>
<dbReference type="PROSITE" id="PS51217">
    <property type="entry name" value="UVRD_HELICASE_CTER"/>
    <property type="match status" value="1"/>
</dbReference>
<keyword evidence="7" id="KW-0413">Isomerase</keyword>
<dbReference type="GO" id="GO:0003677">
    <property type="term" value="F:DNA binding"/>
    <property type="evidence" value="ECO:0007669"/>
    <property type="project" value="UniProtKB-KW"/>
</dbReference>
<dbReference type="Proteomes" id="UP000568109">
    <property type="component" value="Unassembled WGS sequence"/>
</dbReference>
<evidence type="ECO:0000256" key="5">
    <source>
        <dbReference type="ARBA" id="ARBA00022840"/>
    </source>
</evidence>
<sequence length="749" mass="87095">MLQPKWLKNLNSEQLKAVTYPDRSLFVLAGPGTGKTKTLTNRIAYLLEQKNVKSEKILAITFANNAAKEMKKNLKKTVNTEFYNLTIKTFNALSTQILRKYIDQLNFGMDSSFTIISETEGQSIIKENMKKLGIDKDSYKVVEIQSYIAKIKKQLTKKEIVNNIPTNETDDLLLKKEYNEINFISPEMKQIYDEYCHFLKTNNLVDCDDLIIYSYQLLKNNPSVAAFYQQKFTYLLIDEFQDIDLIQYKLIQMIGKKSVIFLAGDPNQTIYRFKDKDVICHLLFEKDFNAAIHTLNANYRSTQNILSKANMLIGHNYESQPDQPFQKELQSVYDSGEKVVYNDFLTAKQEAKYITKKIKDLIETGKYNYNDICVLYRINHLGTDIENHFLLDNIPYSIKNSYSFYQKKEIKDMIAYIRVALSNKQNFFLKRIINIPKRQIGIKTVEFLEDIANQHHISSLLEAIDYIPQDHNNKAKFVHFKKTLEMIQDIIFNDDTTNLSNIIEKIDDIIGYSRMLNEQEEKLSHYNNYDKKLANQEKKANIIRLQEIFSQEDLNHKGTFLEKLRIVLDKISLFNEDELINDKNKVVLSTIKKTKGFEFKVVFAIGFEDKIFMENLLDKKNADSSPPSETLIKEARSLAYLAITRAKELLYISSSGSRFLLGQHFFLKPVSFIQEMQLISYFNKKIDKYFANKHSYRIGDKLIHQTFGQGVLLSIQKNIATISFDENHGVKKILISHSSLMKSDNTNLS</sequence>
<accession>A0A851HCC0</accession>
<evidence type="ECO:0000256" key="3">
    <source>
        <dbReference type="ARBA" id="ARBA00022801"/>
    </source>
</evidence>
<dbReference type="InterPro" id="IPR013986">
    <property type="entry name" value="DExx_box_DNA_helicase_dom_sf"/>
</dbReference>
<dbReference type="GO" id="GO:0033202">
    <property type="term" value="C:DNA helicase complex"/>
    <property type="evidence" value="ECO:0007669"/>
    <property type="project" value="TreeGrafter"/>
</dbReference>
<dbReference type="Gene3D" id="3.40.50.300">
    <property type="entry name" value="P-loop containing nucleotide triphosphate hydrolases"/>
    <property type="match status" value="2"/>
</dbReference>
<keyword evidence="6" id="KW-0238">DNA-binding</keyword>
<dbReference type="GO" id="GO:0043138">
    <property type="term" value="F:3'-5' DNA helicase activity"/>
    <property type="evidence" value="ECO:0007669"/>
    <property type="project" value="UniProtKB-EC"/>
</dbReference>
<evidence type="ECO:0000256" key="4">
    <source>
        <dbReference type="ARBA" id="ARBA00022806"/>
    </source>
</evidence>
<feature type="binding site" evidence="11">
    <location>
        <begin position="29"/>
        <end position="36"/>
    </location>
    <ligand>
        <name>ATP</name>
        <dbReference type="ChEBI" id="CHEBI:30616"/>
    </ligand>
</feature>
<keyword evidence="2 11" id="KW-0547">Nucleotide-binding</keyword>
<evidence type="ECO:0000256" key="1">
    <source>
        <dbReference type="ARBA" id="ARBA00009922"/>
    </source>
</evidence>
<dbReference type="SUPFAM" id="SSF52540">
    <property type="entry name" value="P-loop containing nucleoside triphosphate hydrolases"/>
    <property type="match status" value="1"/>
</dbReference>
<evidence type="ECO:0000256" key="8">
    <source>
        <dbReference type="ARBA" id="ARBA00034617"/>
    </source>
</evidence>
<evidence type="ECO:0000313" key="14">
    <source>
        <dbReference type="EMBL" id="NWN45691.1"/>
    </source>
</evidence>
<comment type="caution">
    <text evidence="14">The sequence shown here is derived from an EMBL/GenBank/DDBJ whole genome shotgun (WGS) entry which is preliminary data.</text>
</comment>
<keyword evidence="3 11" id="KW-0378">Hydrolase</keyword>
<dbReference type="PANTHER" id="PTHR11070:SF2">
    <property type="entry name" value="ATP-DEPENDENT DNA HELICASE SRS2"/>
    <property type="match status" value="1"/>
</dbReference>
<keyword evidence="15" id="KW-1185">Reference proteome</keyword>
<evidence type="ECO:0000256" key="9">
    <source>
        <dbReference type="ARBA" id="ARBA00034808"/>
    </source>
</evidence>
<dbReference type="Pfam" id="PF13361">
    <property type="entry name" value="UvrD_C"/>
    <property type="match status" value="1"/>
</dbReference>
<keyword evidence="4 11" id="KW-0347">Helicase</keyword>
<keyword evidence="5 11" id="KW-0067">ATP-binding</keyword>
<evidence type="ECO:0000256" key="2">
    <source>
        <dbReference type="ARBA" id="ARBA00022741"/>
    </source>
</evidence>
<dbReference type="InterPro" id="IPR014016">
    <property type="entry name" value="UvrD-like_ATP-bd"/>
</dbReference>
<dbReference type="Gene3D" id="1.10.10.160">
    <property type="match status" value="1"/>
</dbReference>
<name>A0A851HCC0_9MOLU</name>
<evidence type="ECO:0000259" key="13">
    <source>
        <dbReference type="PROSITE" id="PS51217"/>
    </source>
</evidence>
<proteinExistence type="inferred from homology"/>
<dbReference type="CDD" id="cd17932">
    <property type="entry name" value="DEXQc_UvrD"/>
    <property type="match status" value="1"/>
</dbReference>
<evidence type="ECO:0000256" key="11">
    <source>
        <dbReference type="PROSITE-ProRule" id="PRU00560"/>
    </source>
</evidence>
<evidence type="ECO:0000256" key="6">
    <source>
        <dbReference type="ARBA" id="ARBA00023125"/>
    </source>
</evidence>
<dbReference type="GO" id="GO:0005829">
    <property type="term" value="C:cytosol"/>
    <property type="evidence" value="ECO:0007669"/>
    <property type="project" value="TreeGrafter"/>
</dbReference>
<dbReference type="InterPro" id="IPR027417">
    <property type="entry name" value="P-loop_NTPase"/>
</dbReference>
<dbReference type="InterPro" id="IPR000212">
    <property type="entry name" value="DNA_helicase_UvrD/REP"/>
</dbReference>
<dbReference type="AlphaFoldDB" id="A0A851HCC0"/>
<evidence type="ECO:0000313" key="15">
    <source>
        <dbReference type="Proteomes" id="UP000568109"/>
    </source>
</evidence>
<dbReference type="GO" id="GO:0005524">
    <property type="term" value="F:ATP binding"/>
    <property type="evidence" value="ECO:0007669"/>
    <property type="project" value="UniProtKB-UniRule"/>
</dbReference>
<comment type="catalytic activity">
    <reaction evidence="10">
        <text>ATP + H2O = ADP + phosphate + H(+)</text>
        <dbReference type="Rhea" id="RHEA:13065"/>
        <dbReference type="ChEBI" id="CHEBI:15377"/>
        <dbReference type="ChEBI" id="CHEBI:15378"/>
        <dbReference type="ChEBI" id="CHEBI:30616"/>
        <dbReference type="ChEBI" id="CHEBI:43474"/>
        <dbReference type="ChEBI" id="CHEBI:456216"/>
        <dbReference type="EC" id="5.6.2.4"/>
    </reaction>
</comment>
<comment type="catalytic activity">
    <reaction evidence="8">
        <text>Couples ATP hydrolysis with the unwinding of duplex DNA by translocating in the 3'-5' direction.</text>
        <dbReference type="EC" id="5.6.2.4"/>
    </reaction>
</comment>
<dbReference type="GO" id="GO:0016787">
    <property type="term" value="F:hydrolase activity"/>
    <property type="evidence" value="ECO:0007669"/>
    <property type="project" value="UniProtKB-UniRule"/>
</dbReference>
<reference evidence="14 15" key="1">
    <citation type="submission" date="2020-06" db="EMBL/GenBank/DDBJ databases">
        <title>Draft genome sequence of Candidatus Phytoplasma pruni (X-disease group, subgroup 16SrIII-B) strain ChTDIII from Argentina.</title>
        <authorList>
            <person name="Fernandez F.D."/>
            <person name="Zuebert C."/>
            <person name="Huettel B."/>
            <person name="Kube M."/>
            <person name="Conci L.R."/>
        </authorList>
    </citation>
    <scope>NUCLEOTIDE SEQUENCE [LARGE SCALE GENOMIC DNA]</scope>
    <source>
        <strain evidence="14 15">ChTDIII</strain>
    </source>
</reference>
<gene>
    <name evidence="14" type="ORF">HR065_01150</name>
</gene>
<dbReference type="EMBL" id="JABUOH010000030">
    <property type="protein sequence ID" value="NWN45691.1"/>
    <property type="molecule type" value="Genomic_DNA"/>
</dbReference>
<protein>
    <recommendedName>
        <fullName evidence="9">DNA 3'-5' helicase</fullName>
        <ecNumber evidence="9">5.6.2.4</ecNumber>
    </recommendedName>
</protein>
<feature type="domain" description="UvrD-like helicase C-terminal" evidence="13">
    <location>
        <begin position="303"/>
        <end position="596"/>
    </location>
</feature>
<dbReference type="PROSITE" id="PS51198">
    <property type="entry name" value="UVRD_HELICASE_ATP_BIND"/>
    <property type="match status" value="1"/>
</dbReference>
<dbReference type="EC" id="5.6.2.4" evidence="9"/>
<evidence type="ECO:0000256" key="7">
    <source>
        <dbReference type="ARBA" id="ARBA00023235"/>
    </source>
</evidence>
<dbReference type="Pfam" id="PF00580">
    <property type="entry name" value="UvrD-helicase"/>
    <property type="match status" value="1"/>
</dbReference>
<evidence type="ECO:0000256" key="10">
    <source>
        <dbReference type="ARBA" id="ARBA00048988"/>
    </source>
</evidence>
<feature type="domain" description="UvrD-like helicase ATP-binding" evidence="12">
    <location>
        <begin position="8"/>
        <end position="302"/>
    </location>
</feature>
<comment type="similarity">
    <text evidence="1">Belongs to the helicase family. UvrD subfamily.</text>
</comment>
<dbReference type="RefSeq" id="WP_178734091.1">
    <property type="nucleotide sequence ID" value="NZ_JABUOH010000030.1"/>
</dbReference>
<dbReference type="InterPro" id="IPR014017">
    <property type="entry name" value="DNA_helicase_UvrD-like_C"/>
</dbReference>
<organism evidence="14 15">
    <name type="scientific">Candidatus Phytoplasma pruni</name>
    <dbReference type="NCBI Taxonomy" id="479893"/>
    <lineage>
        <taxon>Bacteria</taxon>
        <taxon>Bacillati</taxon>
        <taxon>Mycoplasmatota</taxon>
        <taxon>Mollicutes</taxon>
        <taxon>Acholeplasmatales</taxon>
        <taxon>Acholeplasmataceae</taxon>
        <taxon>Candidatus Phytoplasma</taxon>
        <taxon>16SrIII (X-disease group)</taxon>
    </lineage>
</organism>